<dbReference type="EMBL" id="MJUW02000116">
    <property type="protein sequence ID" value="OQD44802.1"/>
    <property type="molecule type" value="Genomic_DNA"/>
</dbReference>
<protein>
    <submittedName>
        <fullName evidence="1">Uncharacterized protein</fullName>
    </submittedName>
</protein>
<dbReference type="InterPro" id="IPR010620">
    <property type="entry name" value="SBBP_repeat"/>
</dbReference>
<dbReference type="Pfam" id="PF06739">
    <property type="entry name" value="SBBP"/>
    <property type="match status" value="1"/>
</dbReference>
<evidence type="ECO:0000313" key="1">
    <source>
        <dbReference type="EMBL" id="OQD44802.1"/>
    </source>
</evidence>
<accession>A0A1V6LXD5</accession>
<dbReference type="AlphaFoldDB" id="A0A1V6LXD5"/>
<reference evidence="1 2" key="1">
    <citation type="journal article" date="2016" name="Genome Announc.">
        <title>Draft Genome Sequence of the Anaerobic Ammonium-Oxidizing Bacterium 'Candidatus Brocadia sp. 40'.</title>
        <authorList>
            <person name="Ali M."/>
            <person name="Haroon M.F."/>
            <person name="Narita Y."/>
            <person name="Zhang L."/>
            <person name="Rangel Shaw D."/>
            <person name="Okabe S."/>
            <person name="Saikaly P.E."/>
        </authorList>
    </citation>
    <scope>NUCLEOTIDE SEQUENCE [LARGE SCALE GENOMIC DNA]</scope>
    <source>
        <strain evidence="1 2">40</strain>
    </source>
</reference>
<proteinExistence type="predicted"/>
<dbReference type="Proteomes" id="UP000242219">
    <property type="component" value="Unassembled WGS sequence"/>
</dbReference>
<organism evidence="1 2">
    <name type="scientific">Candidatus Brocadia sapporoensis</name>
    <dbReference type="NCBI Taxonomy" id="392547"/>
    <lineage>
        <taxon>Bacteria</taxon>
        <taxon>Pseudomonadati</taxon>
        <taxon>Planctomycetota</taxon>
        <taxon>Candidatus Brocadiia</taxon>
        <taxon>Candidatus Brocadiales</taxon>
        <taxon>Candidatus Brocadiaceae</taxon>
        <taxon>Candidatus Brocadia</taxon>
    </lineage>
</organism>
<sequence length="34" mass="3327">MDPALLYSTYLGGSYGDAGESIAVDGAGNAYVAG</sequence>
<keyword evidence="2" id="KW-1185">Reference proteome</keyword>
<gene>
    <name evidence="1" type="ORF">BIY37_11915</name>
</gene>
<evidence type="ECO:0000313" key="2">
    <source>
        <dbReference type="Proteomes" id="UP000242219"/>
    </source>
</evidence>
<comment type="caution">
    <text evidence="1">The sequence shown here is derived from an EMBL/GenBank/DDBJ whole genome shotgun (WGS) entry which is preliminary data.</text>
</comment>
<name>A0A1V6LXD5_9BACT</name>